<evidence type="ECO:0000259" key="1">
    <source>
        <dbReference type="Pfam" id="PF00403"/>
    </source>
</evidence>
<dbReference type="GO" id="GO:0046872">
    <property type="term" value="F:metal ion binding"/>
    <property type="evidence" value="ECO:0007669"/>
    <property type="project" value="InterPro"/>
</dbReference>
<dbReference type="EMBL" id="CP012542">
    <property type="protein sequence ID" value="QCD45378.1"/>
    <property type="molecule type" value="Genomic_DNA"/>
</dbReference>
<evidence type="ECO:0000313" key="2">
    <source>
        <dbReference type="EMBL" id="QCD45378.1"/>
    </source>
</evidence>
<dbReference type="Pfam" id="PF00403">
    <property type="entry name" value="HMA"/>
    <property type="match status" value="1"/>
</dbReference>
<dbReference type="CDD" id="cd00371">
    <property type="entry name" value="HMA"/>
    <property type="match status" value="1"/>
</dbReference>
<name>A0A6G5QI69_9BACT</name>
<dbReference type="AlphaFoldDB" id="A0A6G5QI69"/>
<evidence type="ECO:0000313" key="3">
    <source>
        <dbReference type="Proteomes" id="UP000503264"/>
    </source>
</evidence>
<organism evidence="2 3">
    <name type="scientific">Campylobacter mucosalis CCUG 21559</name>
    <dbReference type="NCBI Taxonomy" id="1032067"/>
    <lineage>
        <taxon>Bacteria</taxon>
        <taxon>Pseudomonadati</taxon>
        <taxon>Campylobacterota</taxon>
        <taxon>Epsilonproteobacteria</taxon>
        <taxon>Campylobacterales</taxon>
        <taxon>Campylobacteraceae</taxon>
        <taxon>Campylobacter</taxon>
    </lineage>
</organism>
<proteinExistence type="predicted"/>
<dbReference type="InterPro" id="IPR036163">
    <property type="entry name" value="HMA_dom_sf"/>
</dbReference>
<feature type="domain" description="HMA" evidence="1">
    <location>
        <begin position="4"/>
        <end position="61"/>
    </location>
</feature>
<protein>
    <submittedName>
        <fullName evidence="2">Heavy-metal-associated domain protein, putative copper metallochaperone CopZ</fullName>
    </submittedName>
</protein>
<keyword evidence="3" id="KW-1185">Reference proteome</keyword>
<gene>
    <name evidence="2" type="ORF">CMUC_1628</name>
</gene>
<dbReference type="SUPFAM" id="SSF55008">
    <property type="entry name" value="HMA, heavy metal-associated domain"/>
    <property type="match status" value="1"/>
</dbReference>
<dbReference type="RefSeq" id="WP_171994128.1">
    <property type="nucleotide sequence ID" value="NZ_CP012542.1"/>
</dbReference>
<accession>A0A6G5QI69</accession>
<dbReference type="InterPro" id="IPR006121">
    <property type="entry name" value="HMA_dom"/>
</dbReference>
<sequence length="67" mass="7675">MRKFEVDGVNCANCAKTIKNSLEDEFGNIDVNLDVMPRQLSVDIDEAMIKKFKAELNELGFRVIREI</sequence>
<dbReference type="Proteomes" id="UP000503264">
    <property type="component" value="Chromosome"/>
</dbReference>
<dbReference type="Gene3D" id="3.30.70.100">
    <property type="match status" value="1"/>
</dbReference>
<reference evidence="2 3" key="1">
    <citation type="submission" date="2016-07" db="EMBL/GenBank/DDBJ databases">
        <title>Comparative genomics of the Campylobacter concisus group.</title>
        <authorList>
            <person name="Miller W.G."/>
            <person name="Yee E."/>
            <person name="Chapman M.H."/>
            <person name="Huynh S."/>
            <person name="Bono J.L."/>
            <person name="On S.L.W."/>
            <person name="StLeger J."/>
            <person name="Foster G."/>
            <person name="Parker C.T."/>
        </authorList>
    </citation>
    <scope>NUCLEOTIDE SEQUENCE [LARGE SCALE GENOMIC DNA]</scope>
    <source>
        <strain evidence="2 3">CCUG 21559</strain>
    </source>
</reference>